<feature type="domain" description="Thiamin pyrophosphokinase catalytic" evidence="6">
    <location>
        <begin position="214"/>
        <end position="250"/>
    </location>
</feature>
<keyword evidence="3" id="KW-0418">Kinase</keyword>
<keyword evidence="5" id="KW-0812">Transmembrane</keyword>
<proteinExistence type="predicted"/>
<dbReference type="Pfam" id="PF12555">
    <property type="entry name" value="SteA-like_C"/>
    <property type="match status" value="1"/>
</dbReference>
<evidence type="ECO:0000256" key="2">
    <source>
        <dbReference type="ARBA" id="ARBA00022741"/>
    </source>
</evidence>
<feature type="domain" description="SteA-like C-terminal" evidence="7">
    <location>
        <begin position="340"/>
        <end position="387"/>
    </location>
</feature>
<dbReference type="InterPro" id="IPR036759">
    <property type="entry name" value="TPK_catalytic_sf"/>
</dbReference>
<evidence type="ECO:0000259" key="6">
    <source>
        <dbReference type="Pfam" id="PF04263"/>
    </source>
</evidence>
<accession>A0ABX7IE72</accession>
<dbReference type="EMBL" id="CP070228">
    <property type="protein sequence ID" value="QRV01443.1"/>
    <property type="molecule type" value="Genomic_DNA"/>
</dbReference>
<keyword evidence="9" id="KW-1185">Reference proteome</keyword>
<evidence type="ECO:0000259" key="7">
    <source>
        <dbReference type="Pfam" id="PF12555"/>
    </source>
</evidence>
<protein>
    <recommendedName>
        <fullName evidence="10">Membrane-anchored protein</fullName>
    </recommendedName>
</protein>
<name>A0ABX7IE72_9ACTO</name>
<dbReference type="Proteomes" id="UP000602653">
    <property type="component" value="Chromosome"/>
</dbReference>
<evidence type="ECO:0000313" key="8">
    <source>
        <dbReference type="EMBL" id="QRV01443.1"/>
    </source>
</evidence>
<dbReference type="SUPFAM" id="SSF63999">
    <property type="entry name" value="Thiamin pyrophosphokinase, catalytic domain"/>
    <property type="match status" value="1"/>
</dbReference>
<evidence type="ECO:0000256" key="1">
    <source>
        <dbReference type="ARBA" id="ARBA00022679"/>
    </source>
</evidence>
<reference evidence="8 9" key="1">
    <citation type="submission" date="2021-02" db="EMBL/GenBank/DDBJ databases">
        <title>Complete Genome Sequence of Arcanobacterium phocisimile strain DSM 26142T from a harbour seal.</title>
        <authorList>
            <person name="Borowiak M."/>
            <person name="Alssahen M."/>
            <person name="Malorny B."/>
            <person name="Laemmler C."/>
            <person name="Siebert U."/>
            <person name="Ploetz M."/>
            <person name="Abdulmawjood A."/>
        </authorList>
    </citation>
    <scope>NUCLEOTIDE SEQUENCE [LARGE SCALE GENOMIC DNA]</scope>
    <source>
        <strain evidence="8 9">DSM 26142</strain>
    </source>
</reference>
<gene>
    <name evidence="8" type="ORF">JTE88_04815</name>
</gene>
<feature type="transmembrane region" description="Helical" evidence="5">
    <location>
        <begin position="353"/>
        <end position="372"/>
    </location>
</feature>
<dbReference type="Pfam" id="PF04263">
    <property type="entry name" value="TPK_catalytic"/>
    <property type="match status" value="1"/>
</dbReference>
<dbReference type="InterPro" id="IPR047795">
    <property type="entry name" value="Put_SteA-like"/>
</dbReference>
<keyword evidence="5" id="KW-0472">Membrane</keyword>
<dbReference type="InterPro" id="IPR007371">
    <property type="entry name" value="TPK_catalytic"/>
</dbReference>
<keyword evidence="4" id="KW-0067">ATP-binding</keyword>
<dbReference type="Gene3D" id="3.40.50.10240">
    <property type="entry name" value="Thiamin pyrophosphokinase, catalytic domain"/>
    <property type="match status" value="1"/>
</dbReference>
<evidence type="ECO:0000256" key="3">
    <source>
        <dbReference type="ARBA" id="ARBA00022777"/>
    </source>
</evidence>
<keyword evidence="5" id="KW-1133">Transmembrane helix</keyword>
<sequence length="398" mass="43334">MCHDKCMVFKRHKKAAKSVPGTYEGSVKVDSRTKNLTKRLATGDIAVIDHEDLDRVSAEALVECKPSAVLNAAKSTSGRYPNLGPIILNEAGIPLIDDLGSAIMDVREGETVSVDENGVVTHRDDVIAEGVVQTAQTIQEARDAARAGMPTQLKAFATNTMEYVEREQDLILDGIGMPDVRTVFTSRHALIVVRGYRYKEDLQALRTYIREYRPVLIGVDGGADALIEAGYKPDMIVGDMDSVSDEALKSGAEVVVHAYRDGRAPGRKRVEDLGIEHVVFPATGTSEDIAMLLADAKGADLIVALGTHSTLIEYLDKGRRGMASTFLTRLQVGSKLIDAKGVSQLYRSRISNWQVAFLLIAGLLVISASLAVTDAGQILFGLVKVWFSDTIFWLKNLF</sequence>
<keyword evidence="2" id="KW-0547">Nucleotide-binding</keyword>
<organism evidence="8 9">
    <name type="scientific">Arcanobacterium phocisimile</name>
    <dbReference type="NCBI Taxonomy" id="1302235"/>
    <lineage>
        <taxon>Bacteria</taxon>
        <taxon>Bacillati</taxon>
        <taxon>Actinomycetota</taxon>
        <taxon>Actinomycetes</taxon>
        <taxon>Actinomycetales</taxon>
        <taxon>Actinomycetaceae</taxon>
        <taxon>Arcanobacterium</taxon>
    </lineage>
</organism>
<evidence type="ECO:0000313" key="9">
    <source>
        <dbReference type="Proteomes" id="UP000602653"/>
    </source>
</evidence>
<dbReference type="InterPro" id="IPR022215">
    <property type="entry name" value="SteA-like_C"/>
</dbReference>
<evidence type="ECO:0000256" key="5">
    <source>
        <dbReference type="SAM" id="Phobius"/>
    </source>
</evidence>
<evidence type="ECO:0000256" key="4">
    <source>
        <dbReference type="ARBA" id="ARBA00022840"/>
    </source>
</evidence>
<keyword evidence="1" id="KW-0808">Transferase</keyword>
<dbReference type="NCBIfam" id="NF040608">
    <property type="entry name" value="division_SteA"/>
    <property type="match status" value="1"/>
</dbReference>
<evidence type="ECO:0008006" key="10">
    <source>
        <dbReference type="Google" id="ProtNLM"/>
    </source>
</evidence>